<name>A0A3G6J401_9CORY</name>
<evidence type="ECO:0000256" key="1">
    <source>
        <dbReference type="SAM" id="Phobius"/>
    </source>
</evidence>
<accession>A0A3G6J401</accession>
<gene>
    <name evidence="2" type="ORF">CCHOA_01920</name>
</gene>
<dbReference type="Pfam" id="PF10011">
    <property type="entry name" value="DUF2254"/>
    <property type="match status" value="1"/>
</dbReference>
<dbReference type="OrthoDB" id="2955631at2"/>
<feature type="transmembrane region" description="Helical" evidence="1">
    <location>
        <begin position="138"/>
        <end position="159"/>
    </location>
</feature>
<dbReference type="EMBL" id="CP033896">
    <property type="protein sequence ID" value="AZA12811.1"/>
    <property type="molecule type" value="Genomic_DNA"/>
</dbReference>
<proteinExistence type="predicted"/>
<reference evidence="2 3" key="1">
    <citation type="submission" date="2018-11" db="EMBL/GenBank/DDBJ databases">
        <authorList>
            <person name="Kleinhagauer T."/>
            <person name="Glaeser S.P."/>
            <person name="Spergser J."/>
            <person name="Ruckert C."/>
            <person name="Kaempfer P."/>
            <person name="Busse H.-J."/>
        </authorList>
    </citation>
    <scope>NUCLEOTIDE SEQUENCE [LARGE SCALE GENOMIC DNA]</scope>
    <source>
        <strain evidence="2 3">200CH</strain>
    </source>
</reference>
<dbReference type="RefSeq" id="WP_123926131.1">
    <property type="nucleotide sequence ID" value="NZ_CP033896.1"/>
</dbReference>
<evidence type="ECO:0000313" key="3">
    <source>
        <dbReference type="Proteomes" id="UP000269019"/>
    </source>
</evidence>
<evidence type="ECO:0000313" key="2">
    <source>
        <dbReference type="EMBL" id="AZA12811.1"/>
    </source>
</evidence>
<dbReference type="Proteomes" id="UP000269019">
    <property type="component" value="Chromosome"/>
</dbReference>
<dbReference type="AlphaFoldDB" id="A0A3G6J401"/>
<feature type="transmembrane region" description="Helical" evidence="1">
    <location>
        <begin position="67"/>
        <end position="87"/>
    </location>
</feature>
<organism evidence="2 3">
    <name type="scientific">Corynebacterium choanae</name>
    <dbReference type="NCBI Taxonomy" id="1862358"/>
    <lineage>
        <taxon>Bacteria</taxon>
        <taxon>Bacillati</taxon>
        <taxon>Actinomycetota</taxon>
        <taxon>Actinomycetes</taxon>
        <taxon>Mycobacteriales</taxon>
        <taxon>Corynebacteriaceae</taxon>
        <taxon>Corynebacterium</taxon>
    </lineage>
</organism>
<sequence length="431" mass="47008">MLKAIRRVDSIVDQFWFIPAVMSIIAALLAYLLIWLEQSFGVPSWLSFIYQGGESGARSLLSSMTSMSIGVAGTTFSITIAALSSVISSMGPRLLHSFVRDRGIQTTLGVFVATFVFSLSSLRAISAGENGAVFVPHYNVTVSMGFAALCVGFLVYYIAHMAMSISMSRNVYLLTADTKQAFDKATEEAADEHTMPTVDKTLFSGAEALTLDQSGYVQAIDYAGLAEYAAKHDLVIKLDIKPGDFIVRGQRIGKTTALIDPDVLHNMVFVGDTADPEHDVTYAVRQTVEVAVRALSPGTNDPYTATDVIRRLSQILAELKDRQLPSGIVTIDGEVRLVHDVVTFDELVDTMFSDIRRHAAGTVVVYTTLLEQFVALQHVITDPLRVGLLHAHGEAVYADAKRLVDNDKDMQVIESAYRKFKTVNAVTGQAV</sequence>
<keyword evidence="3" id="KW-1185">Reference proteome</keyword>
<protein>
    <recommendedName>
        <fullName evidence="4">DUF2254 domain-containing protein</fullName>
    </recommendedName>
</protein>
<keyword evidence="1" id="KW-0472">Membrane</keyword>
<keyword evidence="1" id="KW-0812">Transmembrane</keyword>
<feature type="transmembrane region" description="Helical" evidence="1">
    <location>
        <begin position="108"/>
        <end position="126"/>
    </location>
</feature>
<dbReference type="KEGG" id="ccho:CCHOA_01920"/>
<dbReference type="InterPro" id="IPR018723">
    <property type="entry name" value="DUF2254_membrane"/>
</dbReference>
<evidence type="ECO:0008006" key="4">
    <source>
        <dbReference type="Google" id="ProtNLM"/>
    </source>
</evidence>
<keyword evidence="1" id="KW-1133">Transmembrane helix</keyword>
<feature type="transmembrane region" description="Helical" evidence="1">
    <location>
        <begin position="15"/>
        <end position="36"/>
    </location>
</feature>